<evidence type="ECO:0000313" key="3">
    <source>
        <dbReference type="Proteomes" id="UP000649617"/>
    </source>
</evidence>
<dbReference type="OrthoDB" id="436974at2759"/>
<feature type="non-terminal residue" evidence="2">
    <location>
        <position position="294"/>
    </location>
</feature>
<organism evidence="2 3">
    <name type="scientific">Symbiodinium pilosum</name>
    <name type="common">Dinoflagellate</name>
    <dbReference type="NCBI Taxonomy" id="2952"/>
    <lineage>
        <taxon>Eukaryota</taxon>
        <taxon>Sar</taxon>
        <taxon>Alveolata</taxon>
        <taxon>Dinophyceae</taxon>
        <taxon>Suessiales</taxon>
        <taxon>Symbiodiniaceae</taxon>
        <taxon>Symbiodinium</taxon>
    </lineage>
</organism>
<reference evidence="2" key="1">
    <citation type="submission" date="2021-02" db="EMBL/GenBank/DDBJ databases">
        <authorList>
            <person name="Dougan E. K."/>
            <person name="Rhodes N."/>
            <person name="Thang M."/>
            <person name="Chan C."/>
        </authorList>
    </citation>
    <scope>NUCLEOTIDE SEQUENCE</scope>
</reference>
<evidence type="ECO:0000256" key="1">
    <source>
        <dbReference type="SAM" id="MobiDB-lite"/>
    </source>
</evidence>
<feature type="region of interest" description="Disordered" evidence="1">
    <location>
        <begin position="91"/>
        <end position="114"/>
    </location>
</feature>
<gene>
    <name evidence="2" type="ORF">SPIL2461_LOCUS1604</name>
</gene>
<name>A0A812J1C7_SYMPI</name>
<dbReference type="AlphaFoldDB" id="A0A812J1C7"/>
<feature type="compositionally biased region" description="Polar residues" evidence="1">
    <location>
        <begin position="18"/>
        <end position="34"/>
    </location>
</feature>
<dbReference type="EMBL" id="CAJNIZ010001571">
    <property type="protein sequence ID" value="CAE7194423.1"/>
    <property type="molecule type" value="Genomic_DNA"/>
</dbReference>
<comment type="caution">
    <text evidence="2">The sequence shown here is derived from an EMBL/GenBank/DDBJ whole genome shotgun (WGS) entry which is preliminary data.</text>
</comment>
<keyword evidence="3" id="KW-1185">Reference proteome</keyword>
<dbReference type="Proteomes" id="UP000649617">
    <property type="component" value="Unassembled WGS sequence"/>
</dbReference>
<evidence type="ECO:0000313" key="2">
    <source>
        <dbReference type="EMBL" id="CAE7194423.1"/>
    </source>
</evidence>
<sequence>GSLRSCRDPNGGCLSRISRAQASNGRSAPQSQFRPPTRDEVEFFVEENELNERAAEALRGAAPAVQREVMEQGSLRTCREPSAGCIGRIGKAQKQQHLDPAPQAKRRREWPSPDDVENFIADNHLDGRASNALRGAAHWVQQQVMDQGSLRTCRDPNAGCIGRLHRAQLVTHTEVKLVKNVAVLPDEVERFIQDNRLSGRAASMLRAADPTVQRKVLDRGSLYGTRDPNASCIGRIGKFQRLPGPDRHEAQKPRFQKVNLAPRHEDHVPTSTELQAFILDAWLMERDFGQRSLP</sequence>
<protein>
    <submittedName>
        <fullName evidence="2">Uncharacterized protein</fullName>
    </submittedName>
</protein>
<accession>A0A812J1C7</accession>
<feature type="region of interest" description="Disordered" evidence="1">
    <location>
        <begin position="1"/>
        <end position="39"/>
    </location>
</feature>
<proteinExistence type="predicted"/>